<evidence type="ECO:0000313" key="6">
    <source>
        <dbReference type="EMBL" id="MBO1901701.1"/>
    </source>
</evidence>
<keyword evidence="2" id="KW-0092">Biotin</keyword>
<feature type="domain" description="Biotin protein ligase C-terminal" evidence="4">
    <location>
        <begin position="230"/>
        <end position="277"/>
    </location>
</feature>
<reference evidence="6" key="1">
    <citation type="submission" date="2021-03" db="EMBL/GenBank/DDBJ databases">
        <title>Leucobacter chromiisoli sp. nov., isolated from chromium-containing soil of chemical plant.</title>
        <authorList>
            <person name="Xu Z."/>
        </authorList>
    </citation>
    <scope>NUCLEOTIDE SEQUENCE</scope>
    <source>
        <strain evidence="6">S27</strain>
    </source>
</reference>
<evidence type="ECO:0000259" key="4">
    <source>
        <dbReference type="Pfam" id="PF02237"/>
    </source>
</evidence>
<proteinExistence type="predicted"/>
<feature type="domain" description="BPL/LPL catalytic" evidence="5">
    <location>
        <begin position="36"/>
        <end position="157"/>
    </location>
</feature>
<dbReference type="InterPro" id="IPR003142">
    <property type="entry name" value="BPL_C"/>
</dbReference>
<dbReference type="GO" id="GO:0005737">
    <property type="term" value="C:cytoplasm"/>
    <property type="evidence" value="ECO:0007669"/>
    <property type="project" value="TreeGrafter"/>
</dbReference>
<dbReference type="RefSeq" id="WP_208097462.1">
    <property type="nucleotide sequence ID" value="NZ_JAGDYM010000007.1"/>
</dbReference>
<dbReference type="EMBL" id="JAGDYM010000007">
    <property type="protein sequence ID" value="MBO1901701.1"/>
    <property type="molecule type" value="Genomic_DNA"/>
</dbReference>
<protein>
    <recommendedName>
        <fullName evidence="3">biotin--[biotin carboxyl-carrier protein] ligase</fullName>
        <ecNumber evidence="3">6.3.4.15</ecNumber>
    </recommendedName>
</protein>
<keyword evidence="1 6" id="KW-0436">Ligase</keyword>
<dbReference type="InterPro" id="IPR045864">
    <property type="entry name" value="aa-tRNA-synth_II/BPL/LPL"/>
</dbReference>
<dbReference type="Gene3D" id="3.30.930.10">
    <property type="entry name" value="Bira Bifunctional Protein, Domain 2"/>
    <property type="match status" value="1"/>
</dbReference>
<name>A0A939MNI0_9MICO</name>
<evidence type="ECO:0000313" key="7">
    <source>
        <dbReference type="Proteomes" id="UP000664382"/>
    </source>
</evidence>
<dbReference type="InterPro" id="IPR004408">
    <property type="entry name" value="Biotin_CoA_COase_ligase"/>
</dbReference>
<dbReference type="Pfam" id="PF02237">
    <property type="entry name" value="BPL_C"/>
    <property type="match status" value="1"/>
</dbReference>
<keyword evidence="7" id="KW-1185">Reference proteome</keyword>
<dbReference type="PANTHER" id="PTHR12835">
    <property type="entry name" value="BIOTIN PROTEIN LIGASE"/>
    <property type="match status" value="1"/>
</dbReference>
<dbReference type="Proteomes" id="UP000664382">
    <property type="component" value="Unassembled WGS sequence"/>
</dbReference>
<dbReference type="AlphaFoldDB" id="A0A939MNI0"/>
<dbReference type="Gene3D" id="2.30.30.100">
    <property type="match status" value="1"/>
</dbReference>
<dbReference type="InterPro" id="IPR004143">
    <property type="entry name" value="BPL_LPL_catalytic"/>
</dbReference>
<gene>
    <name evidence="6" type="ORF">J4H92_07005</name>
</gene>
<dbReference type="EC" id="6.3.4.15" evidence="3"/>
<evidence type="ECO:0000256" key="3">
    <source>
        <dbReference type="ARBA" id="ARBA00024227"/>
    </source>
</evidence>
<dbReference type="NCBIfam" id="TIGR00121">
    <property type="entry name" value="birA_ligase"/>
    <property type="match status" value="1"/>
</dbReference>
<organism evidence="6 7">
    <name type="scientific">Leucobacter weissii</name>
    <dbReference type="NCBI Taxonomy" id="1983706"/>
    <lineage>
        <taxon>Bacteria</taxon>
        <taxon>Bacillati</taxon>
        <taxon>Actinomycetota</taxon>
        <taxon>Actinomycetes</taxon>
        <taxon>Micrococcales</taxon>
        <taxon>Microbacteriaceae</taxon>
        <taxon>Leucobacter</taxon>
    </lineage>
</organism>
<sequence length="279" mass="29126">MDLPRTRASLPRVEWLDSVGSTNAALRDLLLREEGGLAHGALVATAEQTSGRGRRDRGWTMPPDTALAISVLIRDAGTGGLPVSWLPLLAGSAVTAALQPLFPPGRRVGLKWPNDVHVRDEEDALHGRPGLKLCGILCEAVPAGGDETAVVVGMGVNLLIPEWQLPSERATSVLAAGGDVGGAESLADPAGRGLADRVLSGVAGELLRIVELSRSDPDAARRTVTRHSLTLGTEVRVHLPDARVVDGRARALDDDGALIVDLPTGGALTVTAADVEHLR</sequence>
<evidence type="ECO:0000256" key="2">
    <source>
        <dbReference type="ARBA" id="ARBA00023267"/>
    </source>
</evidence>
<evidence type="ECO:0000256" key="1">
    <source>
        <dbReference type="ARBA" id="ARBA00022598"/>
    </source>
</evidence>
<evidence type="ECO:0000259" key="5">
    <source>
        <dbReference type="Pfam" id="PF03099"/>
    </source>
</evidence>
<dbReference type="PANTHER" id="PTHR12835:SF5">
    <property type="entry name" value="BIOTIN--PROTEIN LIGASE"/>
    <property type="match status" value="1"/>
</dbReference>
<accession>A0A939MNI0</accession>
<comment type="caution">
    <text evidence="6">The sequence shown here is derived from an EMBL/GenBank/DDBJ whole genome shotgun (WGS) entry which is preliminary data.</text>
</comment>
<dbReference type="Pfam" id="PF03099">
    <property type="entry name" value="BPL_LplA_LipB"/>
    <property type="match status" value="1"/>
</dbReference>
<dbReference type="GO" id="GO:0004077">
    <property type="term" value="F:biotin--[biotin carboxyl-carrier protein] ligase activity"/>
    <property type="evidence" value="ECO:0007669"/>
    <property type="project" value="UniProtKB-EC"/>
</dbReference>
<dbReference type="SUPFAM" id="SSF55681">
    <property type="entry name" value="Class II aaRS and biotin synthetases"/>
    <property type="match status" value="1"/>
</dbReference>
<dbReference type="CDD" id="cd16442">
    <property type="entry name" value="BPL"/>
    <property type="match status" value="1"/>
</dbReference>